<feature type="transmembrane region" description="Helical" evidence="2">
    <location>
        <begin position="54"/>
        <end position="77"/>
    </location>
</feature>
<name>A0A072Q0A4_9EURO</name>
<gene>
    <name evidence="3" type="ORF">A1O9_02855</name>
</gene>
<evidence type="ECO:0000313" key="4">
    <source>
        <dbReference type="Proteomes" id="UP000027920"/>
    </source>
</evidence>
<evidence type="ECO:0000256" key="2">
    <source>
        <dbReference type="SAM" id="Phobius"/>
    </source>
</evidence>
<dbReference type="OrthoDB" id="3596604at2759"/>
<organism evidence="3 4">
    <name type="scientific">Exophiala aquamarina CBS 119918</name>
    <dbReference type="NCBI Taxonomy" id="1182545"/>
    <lineage>
        <taxon>Eukaryota</taxon>
        <taxon>Fungi</taxon>
        <taxon>Dikarya</taxon>
        <taxon>Ascomycota</taxon>
        <taxon>Pezizomycotina</taxon>
        <taxon>Eurotiomycetes</taxon>
        <taxon>Chaetothyriomycetidae</taxon>
        <taxon>Chaetothyriales</taxon>
        <taxon>Herpotrichiellaceae</taxon>
        <taxon>Exophiala</taxon>
    </lineage>
</organism>
<keyword evidence="4" id="KW-1185">Reference proteome</keyword>
<keyword evidence="2" id="KW-0812">Transmembrane</keyword>
<accession>A0A072Q0A4</accession>
<dbReference type="VEuPathDB" id="FungiDB:A1O9_02855"/>
<keyword evidence="2" id="KW-1133">Transmembrane helix</keyword>
<dbReference type="GeneID" id="25277796"/>
<protein>
    <submittedName>
        <fullName evidence="3">Uncharacterized protein</fullName>
    </submittedName>
</protein>
<evidence type="ECO:0000256" key="1">
    <source>
        <dbReference type="SAM" id="MobiDB-lite"/>
    </source>
</evidence>
<dbReference type="HOGENOM" id="CLU_020820_0_0_1"/>
<evidence type="ECO:0000313" key="3">
    <source>
        <dbReference type="EMBL" id="KEF61290.1"/>
    </source>
</evidence>
<feature type="transmembrane region" description="Helical" evidence="2">
    <location>
        <begin position="378"/>
        <end position="400"/>
    </location>
</feature>
<dbReference type="AlphaFoldDB" id="A0A072Q0A4"/>
<comment type="caution">
    <text evidence="3">The sequence shown here is derived from an EMBL/GenBank/DDBJ whole genome shotgun (WGS) entry which is preliminary data.</text>
</comment>
<feature type="compositionally biased region" description="Basic residues" evidence="1">
    <location>
        <begin position="513"/>
        <end position="523"/>
    </location>
</feature>
<sequence>MALILRWKILAANYRSLDEFDLIMHCESLRKVLKLCWVARTRGRPLLWINKTQWLCLVWVGVNVMLQVLVALLGLTYNLNTSSMPALKFGQLSVANFTFIDDPWTNTDPGFSSQLGSANIYGSQAQYYVYELIDASYRDVSHDAVWGRPSSPTVYYNKDYTTFTYIFEDANPWNPDLTLMTRRNVSVTATCVELEVLEGGNGTNPIITYLDEDRQRRTLDVVRVGPGAMTYVGVLNSTCGPRCSNIMALQSANGRTIPAPSFYSCQNKVTEIAGIEPYVLGNSTVATLQMPEPQARMLAGAIGWTGFNFSADDTYQYVRYPTQSWWSPNSPANTTRIALNIMEYSIGAIASFDYNGPRSNVTGYYPVPAQEVDIQWKWSSAILGVIPFVHLVALVCVIAWGNSAIIRDASCLSTAKLLRPIVEKLGERGCLLSGPEIAEELASIRVKYGWREPPSNLVFRNEIDQHLVRHVDILEETEGFGVQGTMPPGRYDGLGLGPVGDRDDDGETTPLFHQRRTRRSTSI</sequence>
<reference evidence="3 4" key="1">
    <citation type="submission" date="2013-03" db="EMBL/GenBank/DDBJ databases">
        <title>The Genome Sequence of Exophiala aquamarina CBS 119918.</title>
        <authorList>
            <consortium name="The Broad Institute Genomics Platform"/>
            <person name="Cuomo C."/>
            <person name="de Hoog S."/>
            <person name="Gorbushina A."/>
            <person name="Walker B."/>
            <person name="Young S.K."/>
            <person name="Zeng Q."/>
            <person name="Gargeya S."/>
            <person name="Fitzgerald M."/>
            <person name="Haas B."/>
            <person name="Abouelleil A."/>
            <person name="Allen A.W."/>
            <person name="Alvarado L."/>
            <person name="Arachchi H.M."/>
            <person name="Berlin A.M."/>
            <person name="Chapman S.B."/>
            <person name="Gainer-Dewar J."/>
            <person name="Goldberg J."/>
            <person name="Griggs A."/>
            <person name="Gujja S."/>
            <person name="Hansen M."/>
            <person name="Howarth C."/>
            <person name="Imamovic A."/>
            <person name="Ireland A."/>
            <person name="Larimer J."/>
            <person name="McCowan C."/>
            <person name="Murphy C."/>
            <person name="Pearson M."/>
            <person name="Poon T.W."/>
            <person name="Priest M."/>
            <person name="Roberts A."/>
            <person name="Saif S."/>
            <person name="Shea T."/>
            <person name="Sisk P."/>
            <person name="Sykes S."/>
            <person name="Wortman J."/>
            <person name="Nusbaum C."/>
            <person name="Birren B."/>
        </authorList>
    </citation>
    <scope>NUCLEOTIDE SEQUENCE [LARGE SCALE GENOMIC DNA]</scope>
    <source>
        <strain evidence="3 4">CBS 119918</strain>
    </source>
</reference>
<dbReference type="RefSeq" id="XP_013263880.1">
    <property type="nucleotide sequence ID" value="XM_013408426.1"/>
</dbReference>
<proteinExistence type="predicted"/>
<feature type="region of interest" description="Disordered" evidence="1">
    <location>
        <begin position="483"/>
        <end position="523"/>
    </location>
</feature>
<dbReference type="EMBL" id="AMGV01000002">
    <property type="protein sequence ID" value="KEF61290.1"/>
    <property type="molecule type" value="Genomic_DNA"/>
</dbReference>
<keyword evidence="2" id="KW-0472">Membrane</keyword>
<dbReference type="Proteomes" id="UP000027920">
    <property type="component" value="Unassembled WGS sequence"/>
</dbReference>